<keyword evidence="3" id="KW-1185">Reference proteome</keyword>
<feature type="compositionally biased region" description="Polar residues" evidence="1">
    <location>
        <begin position="110"/>
        <end position="125"/>
    </location>
</feature>
<reference evidence="2 3" key="1">
    <citation type="submission" date="2017-11" db="EMBL/GenBank/DDBJ databases">
        <title>De-novo sequencing of pomegranate (Punica granatum L.) genome.</title>
        <authorList>
            <person name="Akparov Z."/>
            <person name="Amiraslanov A."/>
            <person name="Hajiyeva S."/>
            <person name="Abbasov M."/>
            <person name="Kaur K."/>
            <person name="Hamwieh A."/>
            <person name="Solovyev V."/>
            <person name="Salamov A."/>
            <person name="Braich B."/>
            <person name="Kosarev P."/>
            <person name="Mahmoud A."/>
            <person name="Hajiyev E."/>
            <person name="Babayeva S."/>
            <person name="Izzatullayeva V."/>
            <person name="Mammadov A."/>
            <person name="Mammadov A."/>
            <person name="Sharifova S."/>
            <person name="Ojaghi J."/>
            <person name="Eynullazada K."/>
            <person name="Bayramov B."/>
            <person name="Abdulazimova A."/>
            <person name="Shahmuradov I."/>
        </authorList>
    </citation>
    <scope>NUCLEOTIDE SEQUENCE [LARGE SCALE GENOMIC DNA]</scope>
    <source>
        <strain evidence="3">cv. AG2017</strain>
        <tissue evidence="2">Leaf</tissue>
    </source>
</reference>
<evidence type="ECO:0000256" key="1">
    <source>
        <dbReference type="SAM" id="MobiDB-lite"/>
    </source>
</evidence>
<protein>
    <submittedName>
        <fullName evidence="2">Uncharacterized protein</fullName>
    </submittedName>
</protein>
<evidence type="ECO:0000313" key="3">
    <source>
        <dbReference type="Proteomes" id="UP000233551"/>
    </source>
</evidence>
<sequence>MCFCYGQLASLSRTLLDIGITATNQQPRPFHRGLQQPQRTPATSVEGSRSSIGDPNPKSTGDRQLRVPVRFEVGASNRRPRPLHRDCRCPLGYWRPRWRDRSRRLATSTPNQLGTLSWGRQSMTLTPPPRLPASSVGTDDLGGGVRVVDWRPRPLIPFRFSL</sequence>
<gene>
    <name evidence="2" type="ORF">CRG98_019424</name>
</gene>
<comment type="caution">
    <text evidence="2">The sequence shown here is derived from an EMBL/GenBank/DDBJ whole genome shotgun (WGS) entry which is preliminary data.</text>
</comment>
<evidence type="ECO:0000313" key="2">
    <source>
        <dbReference type="EMBL" id="PKI60236.1"/>
    </source>
</evidence>
<accession>A0A2I0JXP9</accession>
<feature type="compositionally biased region" description="Polar residues" evidence="1">
    <location>
        <begin position="35"/>
        <end position="59"/>
    </location>
</feature>
<feature type="region of interest" description="Disordered" evidence="1">
    <location>
        <begin position="110"/>
        <end position="138"/>
    </location>
</feature>
<feature type="region of interest" description="Disordered" evidence="1">
    <location>
        <begin position="25"/>
        <end position="69"/>
    </location>
</feature>
<name>A0A2I0JXP9_PUNGR</name>
<proteinExistence type="predicted"/>
<dbReference type="AlphaFoldDB" id="A0A2I0JXP9"/>
<dbReference type="EMBL" id="PGOL01001181">
    <property type="protein sequence ID" value="PKI60236.1"/>
    <property type="molecule type" value="Genomic_DNA"/>
</dbReference>
<dbReference type="Proteomes" id="UP000233551">
    <property type="component" value="Unassembled WGS sequence"/>
</dbReference>
<organism evidence="2 3">
    <name type="scientific">Punica granatum</name>
    <name type="common">Pomegranate</name>
    <dbReference type="NCBI Taxonomy" id="22663"/>
    <lineage>
        <taxon>Eukaryota</taxon>
        <taxon>Viridiplantae</taxon>
        <taxon>Streptophyta</taxon>
        <taxon>Embryophyta</taxon>
        <taxon>Tracheophyta</taxon>
        <taxon>Spermatophyta</taxon>
        <taxon>Magnoliopsida</taxon>
        <taxon>eudicotyledons</taxon>
        <taxon>Gunneridae</taxon>
        <taxon>Pentapetalae</taxon>
        <taxon>rosids</taxon>
        <taxon>malvids</taxon>
        <taxon>Myrtales</taxon>
        <taxon>Lythraceae</taxon>
        <taxon>Punica</taxon>
    </lineage>
</organism>